<keyword evidence="6" id="KW-1185">Reference proteome</keyword>
<dbReference type="InterPro" id="IPR026757">
    <property type="entry name" value="ENTR1"/>
</dbReference>
<proteinExistence type="inferred from homology"/>
<dbReference type="Proteomes" id="UP000544127">
    <property type="component" value="Unassembled WGS sequence"/>
</dbReference>
<sequence>MVQHVEQNLQLMTKRAVKAENCAAKLKQENALLQVQLKNYKAENKALRSGQSESLAVVKQNAELALQNLLTVITNSRSSIKQLVSGAESLQLVADLLQSIDRISVMSEDGQ</sequence>
<evidence type="ECO:0000256" key="2">
    <source>
        <dbReference type="ARBA" id="ARBA00016007"/>
    </source>
</evidence>
<evidence type="ECO:0000256" key="1">
    <source>
        <dbReference type="ARBA" id="ARBA00007791"/>
    </source>
</evidence>
<evidence type="ECO:0000313" key="5">
    <source>
        <dbReference type="EMBL" id="NWU93128.1"/>
    </source>
</evidence>
<dbReference type="OrthoDB" id="6499155at2759"/>
<reference evidence="5 6" key="1">
    <citation type="submission" date="2019-09" db="EMBL/GenBank/DDBJ databases">
        <title>Bird 10,000 Genomes (B10K) Project - Family phase.</title>
        <authorList>
            <person name="Zhang G."/>
        </authorList>
    </citation>
    <scope>NUCLEOTIDE SEQUENCE [LARGE SCALE GENOMIC DNA]</scope>
    <source>
        <strain evidence="5">B10K-DU-012-37</strain>
    </source>
</reference>
<dbReference type="AlphaFoldDB" id="A0A7K6ASU8"/>
<dbReference type="PANTHER" id="PTHR31259">
    <property type="entry name" value="ENDOSOME-ASSOCIATED TRAFFICKING REGULATOR 1"/>
    <property type="match status" value="1"/>
</dbReference>
<dbReference type="GO" id="GO:0055037">
    <property type="term" value="C:recycling endosome"/>
    <property type="evidence" value="ECO:0007669"/>
    <property type="project" value="TreeGrafter"/>
</dbReference>
<dbReference type="GO" id="GO:0005769">
    <property type="term" value="C:early endosome"/>
    <property type="evidence" value="ECO:0007669"/>
    <property type="project" value="TreeGrafter"/>
</dbReference>
<organism evidence="5 6">
    <name type="scientific">Upupa epops</name>
    <name type="common">Eurasian hoopoe</name>
    <dbReference type="NCBI Taxonomy" id="57439"/>
    <lineage>
        <taxon>Eukaryota</taxon>
        <taxon>Metazoa</taxon>
        <taxon>Chordata</taxon>
        <taxon>Craniata</taxon>
        <taxon>Vertebrata</taxon>
        <taxon>Euteleostomi</taxon>
        <taxon>Archelosauria</taxon>
        <taxon>Archosauria</taxon>
        <taxon>Dinosauria</taxon>
        <taxon>Saurischia</taxon>
        <taxon>Theropoda</taxon>
        <taxon>Coelurosauria</taxon>
        <taxon>Aves</taxon>
        <taxon>Neognathae</taxon>
        <taxon>Neoaves</taxon>
        <taxon>Telluraves</taxon>
        <taxon>Coraciimorphae</taxon>
        <taxon>Bucerotiformes</taxon>
        <taxon>Upupidae</taxon>
        <taxon>Upupa</taxon>
    </lineage>
</organism>
<dbReference type="GO" id="GO:0045724">
    <property type="term" value="P:positive regulation of cilium assembly"/>
    <property type="evidence" value="ECO:0007669"/>
    <property type="project" value="TreeGrafter"/>
</dbReference>
<keyword evidence="3 4" id="KW-0175">Coiled coil</keyword>
<dbReference type="EMBL" id="VZRI01004889">
    <property type="protein sequence ID" value="NWU93128.1"/>
    <property type="molecule type" value="Genomic_DNA"/>
</dbReference>
<accession>A0A7K6ASU8</accession>
<dbReference type="GO" id="GO:0030496">
    <property type="term" value="C:midbody"/>
    <property type="evidence" value="ECO:0007669"/>
    <property type="project" value="TreeGrafter"/>
</dbReference>
<dbReference type="GO" id="GO:1903566">
    <property type="term" value="P:positive regulation of protein localization to cilium"/>
    <property type="evidence" value="ECO:0007669"/>
    <property type="project" value="TreeGrafter"/>
</dbReference>
<comment type="similarity">
    <text evidence="1">Belongs to the ENTR1 family.</text>
</comment>
<evidence type="ECO:0000256" key="3">
    <source>
        <dbReference type="ARBA" id="ARBA00023054"/>
    </source>
</evidence>
<gene>
    <name evidence="5" type="primary">Sdccag3_0</name>
    <name evidence="5" type="ORF">UPUEPO_R14992</name>
</gene>
<dbReference type="GO" id="GO:0032465">
    <property type="term" value="P:regulation of cytokinesis"/>
    <property type="evidence" value="ECO:0007669"/>
    <property type="project" value="TreeGrafter"/>
</dbReference>
<dbReference type="GO" id="GO:0036064">
    <property type="term" value="C:ciliary basal body"/>
    <property type="evidence" value="ECO:0007669"/>
    <property type="project" value="TreeGrafter"/>
</dbReference>
<protein>
    <recommendedName>
        <fullName evidence="2">Endosome-associated-trafficking regulator 1</fullName>
    </recommendedName>
</protein>
<comment type="caution">
    <text evidence="5">The sequence shown here is derived from an EMBL/GenBank/DDBJ whole genome shotgun (WGS) entry which is preliminary data.</text>
</comment>
<feature type="non-terminal residue" evidence="5">
    <location>
        <position position="1"/>
    </location>
</feature>
<dbReference type="GO" id="GO:0005813">
    <property type="term" value="C:centrosome"/>
    <property type="evidence" value="ECO:0007669"/>
    <property type="project" value="TreeGrafter"/>
</dbReference>
<evidence type="ECO:0000256" key="4">
    <source>
        <dbReference type="SAM" id="Coils"/>
    </source>
</evidence>
<evidence type="ECO:0000313" key="6">
    <source>
        <dbReference type="Proteomes" id="UP000544127"/>
    </source>
</evidence>
<dbReference type="PANTHER" id="PTHR31259:SF3">
    <property type="entry name" value="ENDOSOME-ASSOCIATED-TRAFFICKING REGULATOR 1"/>
    <property type="match status" value="1"/>
</dbReference>
<feature type="coiled-coil region" evidence="4">
    <location>
        <begin position="9"/>
        <end position="43"/>
    </location>
</feature>
<name>A0A7K6ASU8_UPUEP</name>
<feature type="non-terminal residue" evidence="5">
    <location>
        <position position="111"/>
    </location>
</feature>